<evidence type="ECO:0000313" key="2">
    <source>
        <dbReference type="EMBL" id="KAG7286947.1"/>
    </source>
</evidence>
<dbReference type="Pfam" id="PF00155">
    <property type="entry name" value="Aminotran_1_2"/>
    <property type="match status" value="1"/>
</dbReference>
<dbReference type="PANTHER" id="PTHR42858">
    <property type="entry name" value="AMINOTRANSFERASE"/>
    <property type="match status" value="1"/>
</dbReference>
<dbReference type="Gene3D" id="3.90.1150.10">
    <property type="entry name" value="Aspartate Aminotransferase, domain 1"/>
    <property type="match status" value="1"/>
</dbReference>
<sequence>MADSPGNPPPQEGDPKNDASKKLINLLRGWPSPHLLPAALLRSAADYVLSDPSIAVPVLQYGIDPGYQPLREELARWLTPQYGFSEIRADEIAISGGASQSLACVLQSFTDPGYTRAVWAVAPCYFMACPIFEDAGFWGRLRAVPEDEGGVDVEALARGLREVDARGGEDHPFKSPAPHRKTYRHVIYLVATAANPSGKTLSLARRHQLVHLAREHDALIISDDVYDLLQWPHFSHAISNASFSKLVGPGMRTGWIHASPDFAAGFAHTGTNRSGGAASQFAAAVVWRMLQCGDLQAHLDGTVRPALRRRHALMGDVGTNPSRIPAIQRFPLPNRLI</sequence>
<dbReference type="Proteomes" id="UP001197093">
    <property type="component" value="Unassembled WGS sequence"/>
</dbReference>
<dbReference type="GO" id="GO:0047536">
    <property type="term" value="F:2-aminoadipate transaminase activity"/>
    <property type="evidence" value="ECO:0007669"/>
    <property type="project" value="TreeGrafter"/>
</dbReference>
<dbReference type="AlphaFoldDB" id="A0AAD4EST8"/>
<dbReference type="InterPro" id="IPR015421">
    <property type="entry name" value="PyrdxlP-dep_Trfase_major"/>
</dbReference>
<dbReference type="EMBL" id="JAHCVI010000003">
    <property type="protein sequence ID" value="KAG7286947.1"/>
    <property type="molecule type" value="Genomic_DNA"/>
</dbReference>
<gene>
    <name evidence="2" type="ORF">NEMBOFW57_006447</name>
</gene>
<protein>
    <recommendedName>
        <fullName evidence="1">Aminotransferase class I/classII large domain-containing protein</fullName>
    </recommendedName>
</protein>
<dbReference type="InterPro" id="IPR004839">
    <property type="entry name" value="Aminotransferase_I/II_large"/>
</dbReference>
<reference evidence="2" key="1">
    <citation type="submission" date="2023-02" db="EMBL/GenBank/DDBJ databases">
        <authorList>
            <person name="Palmer J.M."/>
        </authorList>
    </citation>
    <scope>NUCLEOTIDE SEQUENCE</scope>
    <source>
        <strain evidence="2">FW57</strain>
    </source>
</reference>
<dbReference type="SUPFAM" id="SSF53383">
    <property type="entry name" value="PLP-dependent transferases"/>
    <property type="match status" value="1"/>
</dbReference>
<dbReference type="InterPro" id="IPR015424">
    <property type="entry name" value="PyrdxlP-dep_Trfase"/>
</dbReference>
<name>A0AAD4EST8_9PEZI</name>
<evidence type="ECO:0000259" key="1">
    <source>
        <dbReference type="Pfam" id="PF00155"/>
    </source>
</evidence>
<keyword evidence="3" id="KW-1185">Reference proteome</keyword>
<dbReference type="PANTHER" id="PTHR42858:SF1">
    <property type="entry name" value="LD15494P"/>
    <property type="match status" value="1"/>
</dbReference>
<proteinExistence type="predicted"/>
<organism evidence="2 3">
    <name type="scientific">Staphylotrichum longicolle</name>
    <dbReference type="NCBI Taxonomy" id="669026"/>
    <lineage>
        <taxon>Eukaryota</taxon>
        <taxon>Fungi</taxon>
        <taxon>Dikarya</taxon>
        <taxon>Ascomycota</taxon>
        <taxon>Pezizomycotina</taxon>
        <taxon>Sordariomycetes</taxon>
        <taxon>Sordariomycetidae</taxon>
        <taxon>Sordariales</taxon>
        <taxon>Chaetomiaceae</taxon>
        <taxon>Staphylotrichum</taxon>
    </lineage>
</organism>
<dbReference type="GO" id="GO:0030170">
    <property type="term" value="F:pyridoxal phosphate binding"/>
    <property type="evidence" value="ECO:0007669"/>
    <property type="project" value="InterPro"/>
</dbReference>
<accession>A0AAD4EST8</accession>
<dbReference type="InterPro" id="IPR015422">
    <property type="entry name" value="PyrdxlP-dep_Trfase_small"/>
</dbReference>
<evidence type="ECO:0000313" key="3">
    <source>
        <dbReference type="Proteomes" id="UP001197093"/>
    </source>
</evidence>
<dbReference type="Gene3D" id="3.40.640.10">
    <property type="entry name" value="Type I PLP-dependent aspartate aminotransferase-like (Major domain)"/>
    <property type="match status" value="1"/>
</dbReference>
<dbReference type="CDD" id="cd00609">
    <property type="entry name" value="AAT_like"/>
    <property type="match status" value="1"/>
</dbReference>
<comment type="caution">
    <text evidence="2">The sequence shown here is derived from an EMBL/GenBank/DDBJ whole genome shotgun (WGS) entry which is preliminary data.</text>
</comment>
<feature type="domain" description="Aminotransferase class I/classII large" evidence="1">
    <location>
        <begin position="59"/>
        <end position="310"/>
    </location>
</feature>